<sequence>MNNFQRDIVDFVKKQLTNQGVSNASPDFDQKVQAAVSALPGNKIVRLIAMRRALRAAGATSPHIGHQPQAAKAVRYNNEISQRDFIKKQVEYLADSFDYSTPVNGSIFWSGIDKNKLVGLVKSWNRSMGQQLFGQLECTTDAQYMDDAFDWNPRGAMGQYWAAVSEALGNGARGHVTSIQIYGLQQRKTNIFRHKELPAMLKRMNDQLEAGSTPDVTDITIVIAEPWSDPNLDSKPFTNQHIAEIPLLQDAENPQTWLKGRDPNLTQKVGEAREMIPPKVMKYWRNKNHVPISPVAGKLIADLENIKRR</sequence>
<evidence type="ECO:0000313" key="1">
    <source>
        <dbReference type="EMBL" id="EGV31187.1"/>
    </source>
</evidence>
<gene>
    <name evidence="1" type="ORF">ThidrDRAFT_2292</name>
</gene>
<dbReference type="OrthoDB" id="9553427at2"/>
<dbReference type="RefSeq" id="WP_007041005.1">
    <property type="nucleotide sequence ID" value="NZ_AFWT01000014.1"/>
</dbReference>
<dbReference type="AlphaFoldDB" id="G2E1X9"/>
<dbReference type="STRING" id="765913.ThidrDRAFT_2292"/>
<protein>
    <submittedName>
        <fullName evidence="1">Uncharacterized protein</fullName>
    </submittedName>
</protein>
<evidence type="ECO:0000313" key="2">
    <source>
        <dbReference type="Proteomes" id="UP000004200"/>
    </source>
</evidence>
<dbReference type="EMBL" id="AFWT01000014">
    <property type="protein sequence ID" value="EGV31187.1"/>
    <property type="molecule type" value="Genomic_DNA"/>
</dbReference>
<reference evidence="1 2" key="1">
    <citation type="submission" date="2011-06" db="EMBL/GenBank/DDBJ databases">
        <title>The draft genome of Thiorhodococcus drewsii AZ1.</title>
        <authorList>
            <consortium name="US DOE Joint Genome Institute (JGI-PGF)"/>
            <person name="Lucas S."/>
            <person name="Han J."/>
            <person name="Lapidus A."/>
            <person name="Cheng J.-F."/>
            <person name="Goodwin L."/>
            <person name="Pitluck S."/>
            <person name="Peters L."/>
            <person name="Land M.L."/>
            <person name="Hauser L."/>
            <person name="Vogl K."/>
            <person name="Liu Z."/>
            <person name="Imhoff J."/>
            <person name="Thiel V."/>
            <person name="Frigaard N.-U."/>
            <person name="Bryant D.A."/>
            <person name="Woyke T.J."/>
        </authorList>
    </citation>
    <scope>NUCLEOTIDE SEQUENCE [LARGE SCALE GENOMIC DNA]</scope>
    <source>
        <strain evidence="1 2">AZ1</strain>
    </source>
</reference>
<proteinExistence type="predicted"/>
<organism evidence="1 2">
    <name type="scientific">Thiorhodococcus drewsii AZ1</name>
    <dbReference type="NCBI Taxonomy" id="765913"/>
    <lineage>
        <taxon>Bacteria</taxon>
        <taxon>Pseudomonadati</taxon>
        <taxon>Pseudomonadota</taxon>
        <taxon>Gammaproteobacteria</taxon>
        <taxon>Chromatiales</taxon>
        <taxon>Chromatiaceae</taxon>
        <taxon>Thiorhodococcus</taxon>
    </lineage>
</organism>
<name>G2E1X9_9GAMM</name>
<comment type="caution">
    <text evidence="1">The sequence shown here is derived from an EMBL/GenBank/DDBJ whole genome shotgun (WGS) entry which is preliminary data.</text>
</comment>
<accession>G2E1X9</accession>
<keyword evidence="2" id="KW-1185">Reference proteome</keyword>
<dbReference type="Proteomes" id="UP000004200">
    <property type="component" value="Unassembled WGS sequence"/>
</dbReference>